<dbReference type="Gene3D" id="3.40.50.10470">
    <property type="entry name" value="Translation initiation factor eif-2b, domain 2"/>
    <property type="match status" value="1"/>
</dbReference>
<dbReference type="OrthoDB" id="2461at2759"/>
<keyword evidence="3" id="KW-0963">Cytoplasm</keyword>
<feature type="active site" description="Proton donor" evidence="3">
    <location>
        <position position="281"/>
    </location>
</feature>
<dbReference type="GO" id="GO:0005737">
    <property type="term" value="C:cytoplasm"/>
    <property type="evidence" value="ECO:0007669"/>
    <property type="project" value="UniProtKB-SubCell"/>
</dbReference>
<dbReference type="NCBIfam" id="TIGR00524">
    <property type="entry name" value="eIF-2B_rel"/>
    <property type="match status" value="1"/>
</dbReference>
<name>A0A9W7ZGF5_9FUNG</name>
<dbReference type="InterPro" id="IPR011559">
    <property type="entry name" value="Initiation_fac_2B_a/b/d"/>
</dbReference>
<dbReference type="Pfam" id="PF01008">
    <property type="entry name" value="IF-2B"/>
    <property type="match status" value="1"/>
</dbReference>
<dbReference type="Gene3D" id="1.20.120.420">
    <property type="entry name" value="translation initiation factor eif-2b, domain 1"/>
    <property type="match status" value="1"/>
</dbReference>
<accession>A0A9W7ZGF5</accession>
<evidence type="ECO:0000256" key="1">
    <source>
        <dbReference type="ARBA" id="ARBA00023167"/>
    </source>
</evidence>
<dbReference type="EMBL" id="JANBPT010001449">
    <property type="protein sequence ID" value="KAJ1907696.1"/>
    <property type="molecule type" value="Genomic_DNA"/>
</dbReference>
<evidence type="ECO:0000313" key="4">
    <source>
        <dbReference type="EMBL" id="KAJ1907696.1"/>
    </source>
</evidence>
<comment type="pathway">
    <text evidence="3">Amino-acid biosynthesis; L-methionine biosynthesis via salvage pathway; L-methionine from S-methyl-5-thio-alpha-D-ribose 1-phosphate: step 1/6.</text>
</comment>
<comment type="caution">
    <text evidence="4">The sequence shown here is derived from an EMBL/GenBank/DDBJ whole genome shotgun (WGS) entry which is preliminary data.</text>
</comment>
<dbReference type="PANTHER" id="PTHR43475">
    <property type="entry name" value="METHYLTHIORIBOSE-1-PHOSPHATE ISOMERASE"/>
    <property type="match status" value="1"/>
</dbReference>
<dbReference type="EC" id="5.3.1.23" evidence="3"/>
<keyword evidence="2 3" id="KW-0413">Isomerase</keyword>
<keyword evidence="1 3" id="KW-0486">Methionine biosynthesis</keyword>
<dbReference type="InterPro" id="IPR042529">
    <property type="entry name" value="IF_2B-like_C"/>
</dbReference>
<dbReference type="AlphaFoldDB" id="A0A9W7ZGF5"/>
<feature type="site" description="Transition state stabilizer" evidence="3">
    <location>
        <position position="195"/>
    </location>
</feature>
<evidence type="ECO:0000256" key="3">
    <source>
        <dbReference type="HAMAP-Rule" id="MF_03119"/>
    </source>
</evidence>
<dbReference type="InterPro" id="IPR005251">
    <property type="entry name" value="IF-M1Pi"/>
</dbReference>
<dbReference type="NCBIfam" id="TIGR00512">
    <property type="entry name" value="salvage_mtnA"/>
    <property type="match status" value="1"/>
</dbReference>
<evidence type="ECO:0000256" key="2">
    <source>
        <dbReference type="ARBA" id="ARBA00023235"/>
    </source>
</evidence>
<dbReference type="Proteomes" id="UP001150569">
    <property type="component" value="Unassembled WGS sequence"/>
</dbReference>
<keyword evidence="3" id="KW-0028">Amino-acid biosynthesis</keyword>
<sequence length="430" mass="45686">MASPATPIGNVACKPSALQAIVFEAPRQLQILDQLLLPFESVYVPIRNLEDGHRAIRTMQVRGAPAIAIVGVLALVVDALNSNRPAAPTAVGPFLTYIDDSIKYLLTSRPTAVNLFEATDRLTRHLKNVVAAGTDVDGLKAALLAYGVAMLTQDIEDNRRIGRHGADYILSGGHTSVHDGDQADPARSWSVLTHCNTGALATAGWGTALGIIRSLHAAVNSDNGHGHFQAYCTETRPYLQGSRLTAYELVHDGIPATLITDSMVSALLATHRIDAVVVGADRVTANGDTANKIGTYQLAIAARYHGVPMIVAAPTTSIDLGRRSGAEIEIEERPQDELLAVTGRVAPCGTSKEQGEEENVDASLPATTKYRMPLAAPGIKAWNPSFDVTPAALIDVIVTELGVVTKNAQGEFDLAGFIQTRRAEQGQGEQ</sequence>
<dbReference type="InterPro" id="IPR027363">
    <property type="entry name" value="M1Pi_N"/>
</dbReference>
<reference evidence="4" key="1">
    <citation type="submission" date="2022-07" db="EMBL/GenBank/DDBJ databases">
        <title>Phylogenomic reconstructions and comparative analyses of Kickxellomycotina fungi.</title>
        <authorList>
            <person name="Reynolds N.K."/>
            <person name="Stajich J.E."/>
            <person name="Barry K."/>
            <person name="Grigoriev I.V."/>
            <person name="Crous P."/>
            <person name="Smith M.E."/>
        </authorList>
    </citation>
    <scope>NUCLEOTIDE SEQUENCE</scope>
    <source>
        <strain evidence="4">RSA 861</strain>
    </source>
</reference>
<dbReference type="InterPro" id="IPR000649">
    <property type="entry name" value="IF-2B-related"/>
</dbReference>
<evidence type="ECO:0000313" key="5">
    <source>
        <dbReference type="Proteomes" id="UP001150569"/>
    </source>
</evidence>
<comment type="catalytic activity">
    <reaction evidence="3">
        <text>5-(methylsulfanyl)-alpha-D-ribose 1-phosphate = 5-(methylsulfanyl)-D-ribulose 1-phosphate</text>
        <dbReference type="Rhea" id="RHEA:19989"/>
        <dbReference type="ChEBI" id="CHEBI:58533"/>
        <dbReference type="ChEBI" id="CHEBI:58548"/>
        <dbReference type="EC" id="5.3.1.23"/>
    </reaction>
</comment>
<dbReference type="FunFam" id="1.20.120.420:FF:000003">
    <property type="entry name" value="Methylthioribose-1-phosphate isomerase"/>
    <property type="match status" value="1"/>
</dbReference>
<keyword evidence="5" id="KW-1185">Reference proteome</keyword>
<organism evidence="4 5">
    <name type="scientific">Tieghemiomyces parasiticus</name>
    <dbReference type="NCBI Taxonomy" id="78921"/>
    <lineage>
        <taxon>Eukaryota</taxon>
        <taxon>Fungi</taxon>
        <taxon>Fungi incertae sedis</taxon>
        <taxon>Zoopagomycota</taxon>
        <taxon>Kickxellomycotina</taxon>
        <taxon>Dimargaritomycetes</taxon>
        <taxon>Dimargaritales</taxon>
        <taxon>Dimargaritaceae</taxon>
        <taxon>Tieghemiomyces</taxon>
    </lineage>
</organism>
<dbReference type="InterPro" id="IPR037171">
    <property type="entry name" value="NagB/RpiA_transferase-like"/>
</dbReference>
<protein>
    <recommendedName>
        <fullName evidence="3">Methylthioribose-1-phosphate isomerase</fullName>
        <shortName evidence="3">M1Pi</shortName>
        <shortName evidence="3">MTR-1-P isomerase</shortName>
        <ecNumber evidence="3">5.3.1.23</ecNumber>
    </recommendedName>
    <alternativeName>
        <fullName evidence="3">S-methyl-5-thioribose-1-phosphate isomerase</fullName>
    </alternativeName>
    <alternativeName>
        <fullName evidence="3">Translation initiation factor eIF-2B subunit alpha/beta/delta-like protein</fullName>
    </alternativeName>
</protein>
<proteinExistence type="inferred from homology"/>
<dbReference type="GO" id="GO:0046523">
    <property type="term" value="F:S-methyl-5-thioribose-1-phosphate isomerase activity"/>
    <property type="evidence" value="ECO:0007669"/>
    <property type="project" value="UniProtKB-UniRule"/>
</dbReference>
<dbReference type="PANTHER" id="PTHR43475:SF1">
    <property type="entry name" value="METHYLTHIORIBOSE-1-PHOSPHATE ISOMERASE"/>
    <property type="match status" value="1"/>
</dbReference>
<dbReference type="GO" id="GO:0005634">
    <property type="term" value="C:nucleus"/>
    <property type="evidence" value="ECO:0007669"/>
    <property type="project" value="UniProtKB-SubCell"/>
</dbReference>
<dbReference type="GO" id="GO:0019509">
    <property type="term" value="P:L-methionine salvage from methylthioadenosine"/>
    <property type="evidence" value="ECO:0007669"/>
    <property type="project" value="UniProtKB-UniRule"/>
</dbReference>
<keyword evidence="3" id="KW-0539">Nucleus</keyword>
<comment type="function">
    <text evidence="3">Catalyzes the interconversion of methylthioribose-1-phosphate (MTR-1-P) into methylthioribulose-1-phosphate (MTRu-1-P).</text>
</comment>
<gene>
    <name evidence="4" type="primary">MRI1_1</name>
    <name evidence="3" type="synonym">MRI1</name>
    <name evidence="4" type="ORF">IWQ60_011812</name>
</gene>
<comment type="subcellular location">
    <subcellularLocation>
        <location evidence="3">Cytoplasm</location>
    </subcellularLocation>
    <subcellularLocation>
        <location evidence="3">Nucleus</location>
    </subcellularLocation>
</comment>
<comment type="similarity">
    <text evidence="3">Belongs to the eIF-2B alpha/beta/delta subunits family. MtnA subfamily.</text>
</comment>
<dbReference type="FunFam" id="3.40.50.10470:FF:000006">
    <property type="entry name" value="Methylthioribose-1-phosphate isomerase"/>
    <property type="match status" value="1"/>
</dbReference>
<dbReference type="HAMAP" id="MF_01678">
    <property type="entry name" value="Salvage_MtnA"/>
    <property type="match status" value="1"/>
</dbReference>
<dbReference type="NCBIfam" id="NF004326">
    <property type="entry name" value="PRK05720.1"/>
    <property type="match status" value="1"/>
</dbReference>
<dbReference type="SUPFAM" id="SSF100950">
    <property type="entry name" value="NagB/RpiA/CoA transferase-like"/>
    <property type="match status" value="1"/>
</dbReference>